<dbReference type="SUPFAM" id="SSF46689">
    <property type="entry name" value="Homeodomain-like"/>
    <property type="match status" value="2"/>
</dbReference>
<organism evidence="5 6">
    <name type="scientific">Candidatus Limivivens intestinipullorum</name>
    <dbReference type="NCBI Taxonomy" id="2840858"/>
    <lineage>
        <taxon>Bacteria</taxon>
        <taxon>Bacillati</taxon>
        <taxon>Bacillota</taxon>
        <taxon>Clostridia</taxon>
        <taxon>Lachnospirales</taxon>
        <taxon>Lachnospiraceae</taxon>
        <taxon>Lachnospiraceae incertae sedis</taxon>
        <taxon>Candidatus Limivivens</taxon>
    </lineage>
</organism>
<comment type="caution">
    <text evidence="5">The sequence shown here is derived from an EMBL/GenBank/DDBJ whole genome shotgun (WGS) entry which is preliminary data.</text>
</comment>
<dbReference type="PROSITE" id="PS01124">
    <property type="entry name" value="HTH_ARAC_FAMILY_2"/>
    <property type="match status" value="1"/>
</dbReference>
<evidence type="ECO:0000313" key="5">
    <source>
        <dbReference type="EMBL" id="HIS31243.1"/>
    </source>
</evidence>
<dbReference type="GO" id="GO:0003700">
    <property type="term" value="F:DNA-binding transcription factor activity"/>
    <property type="evidence" value="ECO:0007669"/>
    <property type="project" value="InterPro"/>
</dbReference>
<reference evidence="5" key="2">
    <citation type="journal article" date="2021" name="PeerJ">
        <title>Extensive microbial diversity within the chicken gut microbiome revealed by metagenomics and culture.</title>
        <authorList>
            <person name="Gilroy R."/>
            <person name="Ravi A."/>
            <person name="Getino M."/>
            <person name="Pursley I."/>
            <person name="Horton D.L."/>
            <person name="Alikhan N.F."/>
            <person name="Baker D."/>
            <person name="Gharbi K."/>
            <person name="Hall N."/>
            <person name="Watson M."/>
            <person name="Adriaenssens E.M."/>
            <person name="Foster-Nyarko E."/>
            <person name="Jarju S."/>
            <person name="Secka A."/>
            <person name="Antonio M."/>
            <person name="Oren A."/>
            <person name="Chaudhuri R.R."/>
            <person name="La Ragione R."/>
            <person name="Hildebrand F."/>
            <person name="Pallen M.J."/>
        </authorList>
    </citation>
    <scope>NUCLEOTIDE SEQUENCE</scope>
    <source>
        <strain evidence="5">CHK190-19873</strain>
    </source>
</reference>
<dbReference type="InterPro" id="IPR003313">
    <property type="entry name" value="AraC-bd"/>
</dbReference>
<dbReference type="PRINTS" id="PR00032">
    <property type="entry name" value="HTHARAC"/>
</dbReference>
<dbReference type="InterPro" id="IPR009057">
    <property type="entry name" value="Homeodomain-like_sf"/>
</dbReference>
<proteinExistence type="predicted"/>
<evidence type="ECO:0000259" key="4">
    <source>
        <dbReference type="PROSITE" id="PS01124"/>
    </source>
</evidence>
<dbReference type="Pfam" id="PF12833">
    <property type="entry name" value="HTH_18"/>
    <property type="match status" value="1"/>
</dbReference>
<gene>
    <name evidence="5" type="ORF">IAB44_06815</name>
</gene>
<dbReference type="PANTHER" id="PTHR43280:SF28">
    <property type="entry name" value="HTH-TYPE TRANSCRIPTIONAL ACTIVATOR RHAS"/>
    <property type="match status" value="1"/>
</dbReference>
<dbReference type="InterPro" id="IPR037923">
    <property type="entry name" value="HTH-like"/>
</dbReference>
<protein>
    <submittedName>
        <fullName evidence="5">AraC family transcriptional regulator</fullName>
    </submittedName>
</protein>
<evidence type="ECO:0000256" key="1">
    <source>
        <dbReference type="ARBA" id="ARBA00023015"/>
    </source>
</evidence>
<dbReference type="SMART" id="SM00342">
    <property type="entry name" value="HTH_ARAC"/>
    <property type="match status" value="1"/>
</dbReference>
<evidence type="ECO:0000313" key="6">
    <source>
        <dbReference type="Proteomes" id="UP000823935"/>
    </source>
</evidence>
<dbReference type="EMBL" id="DVIQ01000033">
    <property type="protein sequence ID" value="HIS31243.1"/>
    <property type="molecule type" value="Genomic_DNA"/>
</dbReference>
<feature type="domain" description="HTH araC/xylS-type" evidence="4">
    <location>
        <begin position="183"/>
        <end position="282"/>
    </location>
</feature>
<keyword evidence="1" id="KW-0805">Transcription regulation</keyword>
<name>A0A9D1ESQ9_9FIRM</name>
<dbReference type="Gene3D" id="2.60.120.10">
    <property type="entry name" value="Jelly Rolls"/>
    <property type="match status" value="1"/>
</dbReference>
<accession>A0A9D1ESQ9</accession>
<keyword evidence="3" id="KW-0804">Transcription</keyword>
<dbReference type="InterPro" id="IPR018062">
    <property type="entry name" value="HTH_AraC-typ_CS"/>
</dbReference>
<dbReference type="AlphaFoldDB" id="A0A9D1ESQ9"/>
<evidence type="ECO:0000256" key="2">
    <source>
        <dbReference type="ARBA" id="ARBA00023125"/>
    </source>
</evidence>
<dbReference type="InterPro" id="IPR014710">
    <property type="entry name" value="RmlC-like_jellyroll"/>
</dbReference>
<dbReference type="InterPro" id="IPR018060">
    <property type="entry name" value="HTH_AraC"/>
</dbReference>
<dbReference type="Pfam" id="PF02311">
    <property type="entry name" value="AraC_binding"/>
    <property type="match status" value="1"/>
</dbReference>
<dbReference type="PROSITE" id="PS00041">
    <property type="entry name" value="HTH_ARAC_FAMILY_1"/>
    <property type="match status" value="1"/>
</dbReference>
<reference evidence="5" key="1">
    <citation type="submission" date="2020-10" db="EMBL/GenBank/DDBJ databases">
        <authorList>
            <person name="Gilroy R."/>
        </authorList>
    </citation>
    <scope>NUCLEOTIDE SEQUENCE</scope>
    <source>
        <strain evidence="5">CHK190-19873</strain>
    </source>
</reference>
<dbReference type="Gene3D" id="1.10.10.60">
    <property type="entry name" value="Homeodomain-like"/>
    <property type="match status" value="2"/>
</dbReference>
<evidence type="ECO:0000256" key="3">
    <source>
        <dbReference type="ARBA" id="ARBA00023163"/>
    </source>
</evidence>
<keyword evidence="2" id="KW-0238">DNA-binding</keyword>
<sequence>MCDTRNALIEELNPTFLFTWKGTRDGSGERYHSHDYAEFSFVLSGAGRYRIDDKIYEIAEGDLLILNPGTRHQVLASDPKETPCTEFFVAFTDIQLRDFPKNVLPVPQAGPILHTTGDLRQKLFKICSSMEAESTVYRQGKYYMLQSYLIQMILLVIREQYEPEENHALGYAFESVNKKYIVERIITFFEDHYAQKVSLDQIAENMYLSPFYISKIFKSETGDTPIRYLINIRLEKARDILEKDTDSSIKEVALSVGYDDAYHFSKLFKKKYGVSPSEVKKGNRSTQVCAHAAQTVRT</sequence>
<dbReference type="GO" id="GO:0043565">
    <property type="term" value="F:sequence-specific DNA binding"/>
    <property type="evidence" value="ECO:0007669"/>
    <property type="project" value="InterPro"/>
</dbReference>
<dbReference type="SUPFAM" id="SSF51215">
    <property type="entry name" value="Regulatory protein AraC"/>
    <property type="match status" value="1"/>
</dbReference>
<dbReference type="InterPro" id="IPR020449">
    <property type="entry name" value="Tscrpt_reg_AraC-type_HTH"/>
</dbReference>
<dbReference type="Proteomes" id="UP000823935">
    <property type="component" value="Unassembled WGS sequence"/>
</dbReference>
<dbReference type="PANTHER" id="PTHR43280">
    <property type="entry name" value="ARAC-FAMILY TRANSCRIPTIONAL REGULATOR"/>
    <property type="match status" value="1"/>
</dbReference>